<organism evidence="2 3">
    <name type="scientific">Frigidibacter mobilis</name>
    <dbReference type="NCBI Taxonomy" id="1335048"/>
    <lineage>
        <taxon>Bacteria</taxon>
        <taxon>Pseudomonadati</taxon>
        <taxon>Pseudomonadota</taxon>
        <taxon>Alphaproteobacteria</taxon>
        <taxon>Rhodobacterales</taxon>
        <taxon>Paracoccaceae</taxon>
        <taxon>Frigidibacter</taxon>
    </lineage>
</organism>
<dbReference type="RefSeq" id="WP_166507161.1">
    <property type="nucleotide sequence ID" value="NZ_CP012661.1"/>
</dbReference>
<gene>
    <name evidence="2" type="ORF">AKL17_3478</name>
</gene>
<feature type="compositionally biased region" description="Low complexity" evidence="1">
    <location>
        <begin position="112"/>
        <end position="126"/>
    </location>
</feature>
<feature type="region of interest" description="Disordered" evidence="1">
    <location>
        <begin position="106"/>
        <end position="135"/>
    </location>
</feature>
<proteinExistence type="predicted"/>
<sequence>MALPYLFPTAPSPTTGRLFTQFQKSVGKDALRGEKMARECRTAIAEVIEAFLEACEPEQVANFFLTVELASSAAKRKKIETHPMRPETVTGRVTAELAKREALRVQEEREAQAPADAAKGPAKSAANLGDTAVSM</sequence>
<dbReference type="EMBL" id="CP012661">
    <property type="protein sequence ID" value="AMY70702.1"/>
    <property type="molecule type" value="Genomic_DNA"/>
</dbReference>
<evidence type="ECO:0000256" key="1">
    <source>
        <dbReference type="SAM" id="MobiDB-lite"/>
    </source>
</evidence>
<evidence type="ECO:0000313" key="2">
    <source>
        <dbReference type="EMBL" id="AMY70702.1"/>
    </source>
</evidence>
<dbReference type="AlphaFoldDB" id="A0A159Z5X8"/>
<evidence type="ECO:0000313" key="3">
    <source>
        <dbReference type="Proteomes" id="UP000076128"/>
    </source>
</evidence>
<keyword evidence="3" id="KW-1185">Reference proteome</keyword>
<dbReference type="Proteomes" id="UP000076128">
    <property type="component" value="Chromosome"/>
</dbReference>
<name>A0A159Z5X8_9RHOB</name>
<accession>A0A159Z5X8</accession>
<dbReference type="KEGG" id="daa:AKL17_3478"/>
<protein>
    <submittedName>
        <fullName evidence="2">Uncharacterized protein</fullName>
    </submittedName>
</protein>
<reference evidence="2 3" key="1">
    <citation type="submission" date="2015-09" db="EMBL/GenBank/DDBJ databases">
        <title>Complete genome sequence of Defluviimonas alba cai42t isolated from an oilfield in Xinjiang.</title>
        <authorList>
            <person name="Geng S."/>
            <person name="Pan X."/>
            <person name="Wu X."/>
        </authorList>
    </citation>
    <scope>NUCLEOTIDE SEQUENCE [LARGE SCALE GENOMIC DNA]</scope>
    <source>
        <strain evidence="3">cai42</strain>
    </source>
</reference>